<dbReference type="RefSeq" id="WP_069956333.1">
    <property type="nucleotide sequence ID" value="NZ_MCGG01000002.1"/>
</dbReference>
<dbReference type="InterPro" id="IPR014710">
    <property type="entry name" value="RmlC-like_jellyroll"/>
</dbReference>
<evidence type="ECO:0000313" key="3">
    <source>
        <dbReference type="Proteomes" id="UP000095347"/>
    </source>
</evidence>
<protein>
    <submittedName>
        <fullName evidence="2">Cupin</fullName>
    </submittedName>
</protein>
<dbReference type="InterPro" id="IPR011051">
    <property type="entry name" value="RmlC_Cupin_sf"/>
</dbReference>
<dbReference type="Pfam" id="PF06172">
    <property type="entry name" value="Cupin_5"/>
    <property type="match status" value="1"/>
</dbReference>
<organism evidence="2 3">
    <name type="scientific">Magnetovibrio blakemorei</name>
    <dbReference type="NCBI Taxonomy" id="28181"/>
    <lineage>
        <taxon>Bacteria</taxon>
        <taxon>Pseudomonadati</taxon>
        <taxon>Pseudomonadota</taxon>
        <taxon>Alphaproteobacteria</taxon>
        <taxon>Rhodospirillales</taxon>
        <taxon>Magnetovibrionaceae</taxon>
        <taxon>Magnetovibrio</taxon>
    </lineage>
</organism>
<evidence type="ECO:0000259" key="1">
    <source>
        <dbReference type="Pfam" id="PF06172"/>
    </source>
</evidence>
<dbReference type="SUPFAM" id="SSF51182">
    <property type="entry name" value="RmlC-like cupins"/>
    <property type="match status" value="1"/>
</dbReference>
<dbReference type="AlphaFoldDB" id="A0A1E5QC01"/>
<proteinExistence type="predicted"/>
<dbReference type="STRING" id="28181.BEN30_01900"/>
<dbReference type="CDD" id="cd06121">
    <property type="entry name" value="cupin_YML079wp"/>
    <property type="match status" value="1"/>
</dbReference>
<keyword evidence="3" id="KW-1185">Reference proteome</keyword>
<dbReference type="Proteomes" id="UP000095347">
    <property type="component" value="Unassembled WGS sequence"/>
</dbReference>
<dbReference type="EMBL" id="MCGG01000002">
    <property type="protein sequence ID" value="OEJ69616.1"/>
    <property type="molecule type" value="Genomic_DNA"/>
</dbReference>
<dbReference type="InterPro" id="IPR039935">
    <property type="entry name" value="YML079W-like"/>
</dbReference>
<dbReference type="PANTHER" id="PTHR33387:SF3">
    <property type="entry name" value="DUF985 DOMAIN-CONTAINING PROTEIN"/>
    <property type="match status" value="1"/>
</dbReference>
<reference evidence="3" key="1">
    <citation type="submission" date="2016-07" db="EMBL/GenBank/DDBJ databases">
        <authorList>
            <person name="Florea S."/>
            <person name="Webb J.S."/>
            <person name="Jaromczyk J."/>
            <person name="Schardl C.L."/>
        </authorList>
    </citation>
    <scope>NUCLEOTIDE SEQUENCE [LARGE SCALE GENOMIC DNA]</scope>
    <source>
        <strain evidence="3">MV-1</strain>
    </source>
</reference>
<dbReference type="PANTHER" id="PTHR33387">
    <property type="entry name" value="RMLC-LIKE JELLY ROLL FOLD PROTEIN"/>
    <property type="match status" value="1"/>
</dbReference>
<feature type="domain" description="DUF985" evidence="1">
    <location>
        <begin position="11"/>
        <end position="139"/>
    </location>
</feature>
<evidence type="ECO:0000313" key="2">
    <source>
        <dbReference type="EMBL" id="OEJ69616.1"/>
    </source>
</evidence>
<accession>A0A1E5QC01</accession>
<dbReference type="Gene3D" id="2.60.120.10">
    <property type="entry name" value="Jelly Rolls"/>
    <property type="match status" value="1"/>
</dbReference>
<comment type="caution">
    <text evidence="2">The sequence shown here is derived from an EMBL/GenBank/DDBJ whole genome shotgun (WGS) entry which is preliminary data.</text>
</comment>
<dbReference type="OrthoDB" id="9798288at2"/>
<sequence>MRAFPGLDADEVITTLGLEPHPEGGHFKEIYRADGPDGGRGQVTTIYFLLKAGEVSHWHRVQDAVEIWCWHGGAALELSIHAEGTELETHVLGLDLQAGQRPQAIVPVNAWQAAKPLGDWTLVGCQVAPAFDFARFELAPPGFEPG</sequence>
<gene>
    <name evidence="2" type="ORF">BEN30_01900</name>
</gene>
<name>A0A1E5QC01_9PROT</name>
<dbReference type="InterPro" id="IPR009327">
    <property type="entry name" value="Cupin_DUF985"/>
</dbReference>